<protein>
    <submittedName>
        <fullName evidence="2">Uncharacterized protein</fullName>
    </submittedName>
</protein>
<reference evidence="2" key="1">
    <citation type="submission" date="2022-03" db="EMBL/GenBank/DDBJ databases">
        <title>Draft genome sequence of Aduncisulcus paluster, a free-living microaerophilic Fornicata.</title>
        <authorList>
            <person name="Yuyama I."/>
            <person name="Kume K."/>
            <person name="Tamura T."/>
            <person name="Inagaki Y."/>
            <person name="Hashimoto T."/>
        </authorList>
    </citation>
    <scope>NUCLEOTIDE SEQUENCE</scope>
    <source>
        <strain evidence="2">NY0171</strain>
    </source>
</reference>
<evidence type="ECO:0000256" key="1">
    <source>
        <dbReference type="SAM" id="MobiDB-lite"/>
    </source>
</evidence>
<proteinExistence type="predicted"/>
<gene>
    <name evidence="2" type="ORF">ADUPG1_009156</name>
</gene>
<feature type="region of interest" description="Disordered" evidence="1">
    <location>
        <begin position="140"/>
        <end position="161"/>
    </location>
</feature>
<accession>A0ABQ5KXH6</accession>
<comment type="caution">
    <text evidence="2">The sequence shown here is derived from an EMBL/GenBank/DDBJ whole genome shotgun (WGS) entry which is preliminary data.</text>
</comment>
<sequence length="305" mass="34360">MKVEMETVSPSIQHKKDDIPIEYADKDQLDVHLTTSLPSAMIPPSDVRDVKYSSGNISIIERIHLLLRKDGTSSMCEVSGNVLLPSGMSVRLNVSEKDREDEWKDYMIRTHPHVDRKLLLETGVLTRKGEYSSSPKIEIKGKKKGRKAKKQKGKGTVQQDSESQSILEPLLRYKIMQTSSVSSEYVPIFVSVWSSIANNRTSITLEVEKGDADVDWLEFTMPEIHVIQSEAEIGSVTLTKDKWIWKCFGESVEGVCECICEGEIPEEDIILGLSFERVGHMFSPLRVLDESVVDMKVVSNNSMIK</sequence>
<evidence type="ECO:0000313" key="2">
    <source>
        <dbReference type="EMBL" id="GKT36134.1"/>
    </source>
</evidence>
<dbReference type="Proteomes" id="UP001057375">
    <property type="component" value="Unassembled WGS sequence"/>
</dbReference>
<dbReference type="EMBL" id="BQXS01011149">
    <property type="protein sequence ID" value="GKT36134.1"/>
    <property type="molecule type" value="Genomic_DNA"/>
</dbReference>
<evidence type="ECO:0000313" key="3">
    <source>
        <dbReference type="Proteomes" id="UP001057375"/>
    </source>
</evidence>
<keyword evidence="3" id="KW-1185">Reference proteome</keyword>
<name>A0ABQ5KXH6_9EUKA</name>
<organism evidence="2 3">
    <name type="scientific">Aduncisulcus paluster</name>
    <dbReference type="NCBI Taxonomy" id="2918883"/>
    <lineage>
        <taxon>Eukaryota</taxon>
        <taxon>Metamonada</taxon>
        <taxon>Carpediemonas-like organisms</taxon>
        <taxon>Aduncisulcus</taxon>
    </lineage>
</organism>
<feature type="compositionally biased region" description="Basic residues" evidence="1">
    <location>
        <begin position="141"/>
        <end position="153"/>
    </location>
</feature>